<dbReference type="EMBL" id="AMGM01000016">
    <property type="protein sequence ID" value="EKB49884.1"/>
    <property type="molecule type" value="Genomic_DNA"/>
</dbReference>
<evidence type="ECO:0000313" key="2">
    <source>
        <dbReference type="Proteomes" id="UP000004478"/>
    </source>
</evidence>
<dbReference type="PROSITE" id="PS51257">
    <property type="entry name" value="PROKAR_LIPOPROTEIN"/>
    <property type="match status" value="1"/>
</dbReference>
<protein>
    <submittedName>
        <fullName evidence="1">Uncharacterized protein</fullName>
    </submittedName>
</protein>
<sequence>MKFNPLLFDMKKSILCLILFAGITVSCLDIEKINETCEVYIVMDDGSVRFYEISEDVRRNKATGVFTYRDESGRLWSINQDPETGEWYSKSTDERPRLVERIVCGEKTFLEPEEEEEG</sequence>
<comment type="caution">
    <text evidence="1">The sequence shown here is derived from an EMBL/GenBank/DDBJ whole genome shotgun (WGS) entry which is preliminary data.</text>
</comment>
<keyword evidence="2" id="KW-1185">Reference proteome</keyword>
<proteinExistence type="predicted"/>
<evidence type="ECO:0000313" key="1">
    <source>
        <dbReference type="EMBL" id="EKB49884.1"/>
    </source>
</evidence>
<accession>K1M0L8</accession>
<gene>
    <name evidence="1" type="ORF">B879_01436</name>
</gene>
<organism evidence="1 2">
    <name type="scientific">Cecembia lonarensis (strain CCUG 58316 / KCTC 22772 / LW9)</name>
    <dbReference type="NCBI Taxonomy" id="1225176"/>
    <lineage>
        <taxon>Bacteria</taxon>
        <taxon>Pseudomonadati</taxon>
        <taxon>Bacteroidota</taxon>
        <taxon>Cytophagia</taxon>
        <taxon>Cytophagales</taxon>
        <taxon>Cyclobacteriaceae</taxon>
        <taxon>Cecembia</taxon>
    </lineage>
</organism>
<name>K1M0L8_CECL9</name>
<reference evidence="1 2" key="1">
    <citation type="journal article" date="2012" name="J. Bacteriol.">
        <title>Draft Genome Sequence of Cecembia lonarensis Strain LW9T, Isolated from Lonar Lake, a Haloalkaline Lake in India.</title>
        <authorList>
            <person name="Shivaji S."/>
            <person name="Ara S."/>
            <person name="Singh A."/>
            <person name="Pinnaka A.K."/>
        </authorList>
    </citation>
    <scope>NUCLEOTIDE SEQUENCE [LARGE SCALE GENOMIC DNA]</scope>
    <source>
        <strain evidence="1 2">LW9</strain>
    </source>
</reference>
<dbReference type="AlphaFoldDB" id="K1M0L8"/>
<dbReference type="Proteomes" id="UP000004478">
    <property type="component" value="Unassembled WGS sequence"/>
</dbReference>